<comment type="caution">
    <text evidence="9">Lacks conserved residue(s) required for the propagation of feature annotation.</text>
</comment>
<comment type="cofactor">
    <cofactor evidence="9">
        <name>Mg(2+)</name>
        <dbReference type="ChEBI" id="CHEBI:18420"/>
    </cofactor>
    <text evidence="9">Binds 2 magnesium ions per monomer.</text>
</comment>
<dbReference type="EMBL" id="LR586016">
    <property type="protein sequence ID" value="VIP02767.1"/>
    <property type="molecule type" value="Genomic_DNA"/>
</dbReference>
<dbReference type="Gene3D" id="3.40.1030.10">
    <property type="entry name" value="Nucleoside phosphorylase/phosphoribosyltransferase catalytic domain"/>
    <property type="match status" value="1"/>
</dbReference>
<feature type="binding site" evidence="9">
    <location>
        <position position="127"/>
    </location>
    <ligand>
        <name>anthranilate</name>
        <dbReference type="ChEBI" id="CHEBI:16567"/>
        <label>1</label>
    </ligand>
</feature>
<keyword evidence="3 9" id="KW-0328">Glycosyltransferase</keyword>
<evidence type="ECO:0000256" key="2">
    <source>
        <dbReference type="ARBA" id="ARBA00022605"/>
    </source>
</evidence>
<dbReference type="PANTHER" id="PTHR43285">
    <property type="entry name" value="ANTHRANILATE PHOSPHORIBOSYLTRANSFERASE"/>
    <property type="match status" value="1"/>
</dbReference>
<sequence length="351" mass="37202">MRDRSVSDAVSSTPSMWFRACYPVLMERLELPDSLLEPAVEALIAGEFIPLEAAAFLTALRLKGETVQELATTARVLRKHMQRLKLPSSAVIDTCGTGGDGSHTFNISTAVSIVVAAAGVPVVKHGNRSVSSRSGSADVLRALGVPIEAGVSWSQRCLTELGYAFCYAPHFHPGMANIASVRRHLGVRTVFNLVGPLANPAEAPYQLMGVGRLELLDTLAGAMAYFRPKRAALVAALDGLDEVSLSAPTRVRWIEGGMIRKMEWTAADFGLPESSLESIRVDSPEVSAMIIQAILDGAEGPATDVTLANASAALWVAGKVGQLSDGVGMAQEAIRSGKANALLQRLTRSAQ</sequence>
<dbReference type="InterPro" id="IPR005940">
    <property type="entry name" value="Anthranilate_Pribosyl_Tfrase"/>
</dbReference>
<dbReference type="KEGG" id="tim:GMBLW1_11930"/>
<evidence type="ECO:0000259" key="10">
    <source>
        <dbReference type="Pfam" id="PF00591"/>
    </source>
</evidence>
<comment type="function">
    <text evidence="9">Catalyzes the transfer of the phosphoribosyl group of 5-phosphorylribose-1-pyrophosphate (PRPP) to anthranilate to yield N-(5'-phosphoribosyl)-anthranilate (PRA).</text>
</comment>
<dbReference type="FunCoup" id="A0A6C2YN15">
    <property type="interactions" value="410"/>
</dbReference>
<evidence type="ECO:0000256" key="1">
    <source>
        <dbReference type="ARBA" id="ARBA00004907"/>
    </source>
</evidence>
<comment type="similarity">
    <text evidence="9">Belongs to the anthranilate phosphoribosyltransferase family.</text>
</comment>
<comment type="pathway">
    <text evidence="1 9">Amino-acid biosynthesis; L-tryptophan biosynthesis; L-tryptophan from chorismate: step 2/5.</text>
</comment>
<dbReference type="Pfam" id="PF00591">
    <property type="entry name" value="Glycos_transf_3"/>
    <property type="match status" value="1"/>
</dbReference>
<feature type="binding site" evidence="9">
    <location>
        <position position="242"/>
    </location>
    <ligand>
        <name>Mg(2+)</name>
        <dbReference type="ChEBI" id="CHEBI:18420"/>
        <label>2</label>
    </ligand>
</feature>
<keyword evidence="9" id="KW-0479">Metal-binding</keyword>
<feature type="binding site" evidence="9">
    <location>
        <position position="96"/>
    </location>
    <ligand>
        <name>anthranilate</name>
        <dbReference type="ChEBI" id="CHEBI:16567"/>
        <label>1</label>
    </ligand>
</feature>
<dbReference type="GO" id="GO:0005829">
    <property type="term" value="C:cytosol"/>
    <property type="evidence" value="ECO:0007669"/>
    <property type="project" value="TreeGrafter"/>
</dbReference>
<dbReference type="InterPro" id="IPR017459">
    <property type="entry name" value="Glycosyl_Trfase_fam3_N_dom"/>
</dbReference>
<feature type="binding site" evidence="9">
    <location>
        <begin position="99"/>
        <end position="100"/>
    </location>
    <ligand>
        <name>5-phospho-alpha-D-ribose 1-diphosphate</name>
        <dbReference type="ChEBI" id="CHEBI:58017"/>
    </ligand>
</feature>
<feature type="binding site" evidence="9">
    <location>
        <position position="182"/>
    </location>
    <ligand>
        <name>anthranilate</name>
        <dbReference type="ChEBI" id="CHEBI:16567"/>
        <label>2</label>
    </ligand>
</feature>
<dbReference type="EMBL" id="LR593887">
    <property type="protein sequence ID" value="VTS02390.1"/>
    <property type="molecule type" value="Genomic_DNA"/>
</dbReference>
<dbReference type="AlphaFoldDB" id="A0A6C2YN15"/>
<dbReference type="NCBIfam" id="TIGR01245">
    <property type="entry name" value="trpD"/>
    <property type="match status" value="1"/>
</dbReference>
<dbReference type="InterPro" id="IPR036320">
    <property type="entry name" value="Glycosyl_Trfase_fam3_N_dom_sf"/>
</dbReference>
<reference evidence="12" key="1">
    <citation type="submission" date="2019-04" db="EMBL/GenBank/DDBJ databases">
        <authorList>
            <consortium name="Science for Life Laboratories"/>
        </authorList>
    </citation>
    <scope>NUCLEOTIDE SEQUENCE</scope>
    <source>
        <strain evidence="12">MBLW1</strain>
    </source>
</reference>
<protein>
    <recommendedName>
        <fullName evidence="9">Anthranilate phosphoribosyltransferase</fullName>
        <ecNumber evidence="9">2.4.2.18</ecNumber>
    </recommendedName>
</protein>
<evidence type="ECO:0000313" key="13">
    <source>
        <dbReference type="Proteomes" id="UP000464378"/>
    </source>
</evidence>
<keyword evidence="9" id="KW-0460">Magnesium</keyword>
<keyword evidence="13" id="KW-1185">Reference proteome</keyword>
<evidence type="ECO:0000256" key="9">
    <source>
        <dbReference type="HAMAP-Rule" id="MF_00211"/>
    </source>
</evidence>
<evidence type="ECO:0000256" key="3">
    <source>
        <dbReference type="ARBA" id="ARBA00022676"/>
    </source>
</evidence>
<comment type="similarity">
    <text evidence="8">In the C-terminal section; belongs to the anthranilate phosphoribosyltransferase family.</text>
</comment>
<dbReference type="GO" id="GO:0000162">
    <property type="term" value="P:L-tryptophan biosynthetic process"/>
    <property type="evidence" value="ECO:0007669"/>
    <property type="project" value="UniProtKB-UniRule"/>
</dbReference>
<gene>
    <name evidence="9" type="primary">trpD</name>
    <name evidence="12" type="ORF">GMBLW1_11930</name>
</gene>
<dbReference type="Pfam" id="PF02885">
    <property type="entry name" value="Glycos_trans_3N"/>
    <property type="match status" value="1"/>
</dbReference>
<organism evidence="12">
    <name type="scientific">Tuwongella immobilis</name>
    <dbReference type="NCBI Taxonomy" id="692036"/>
    <lineage>
        <taxon>Bacteria</taxon>
        <taxon>Pseudomonadati</taxon>
        <taxon>Planctomycetota</taxon>
        <taxon>Planctomycetia</taxon>
        <taxon>Gemmatales</taxon>
        <taxon>Gemmataceae</taxon>
        <taxon>Tuwongella</taxon>
    </lineage>
</organism>
<dbReference type="GO" id="GO:0000287">
    <property type="term" value="F:magnesium ion binding"/>
    <property type="evidence" value="ECO:0007669"/>
    <property type="project" value="UniProtKB-UniRule"/>
</dbReference>
<feature type="binding site" evidence="9">
    <location>
        <position position="136"/>
    </location>
    <ligand>
        <name>5-phospho-alpha-D-ribose 1-diphosphate</name>
        <dbReference type="ChEBI" id="CHEBI:58017"/>
    </ligand>
</feature>
<accession>A0A6C2YN15</accession>
<feature type="binding site" evidence="9">
    <location>
        <begin position="124"/>
        <end position="132"/>
    </location>
    <ligand>
        <name>5-phospho-alpha-D-ribose 1-diphosphate</name>
        <dbReference type="ChEBI" id="CHEBI:58017"/>
    </ligand>
</feature>
<dbReference type="FunFam" id="3.40.1030.10:FF:000002">
    <property type="entry name" value="Anthranilate phosphoribosyltransferase"/>
    <property type="match status" value="1"/>
</dbReference>
<evidence type="ECO:0000256" key="5">
    <source>
        <dbReference type="ARBA" id="ARBA00022822"/>
    </source>
</evidence>
<keyword evidence="2 9" id="KW-0028">Amino-acid biosynthesis</keyword>
<comment type="subunit">
    <text evidence="9">Homodimer.</text>
</comment>
<dbReference type="GO" id="GO:0004048">
    <property type="term" value="F:anthranilate phosphoribosyltransferase activity"/>
    <property type="evidence" value="ECO:0007669"/>
    <property type="project" value="UniProtKB-UniRule"/>
</dbReference>
<keyword evidence="6 9" id="KW-0057">Aromatic amino acid biosynthesis</keyword>
<dbReference type="EC" id="2.4.2.18" evidence="9"/>
<dbReference type="SUPFAM" id="SSF52418">
    <property type="entry name" value="Nucleoside phosphorylase/phosphoribosyltransferase catalytic domain"/>
    <property type="match status" value="1"/>
</dbReference>
<dbReference type="Gene3D" id="1.20.970.10">
    <property type="entry name" value="Transferase, Pyrimidine Nucleoside Phosphorylase, Chain C"/>
    <property type="match status" value="1"/>
</dbReference>
<keyword evidence="5 9" id="KW-0822">Tryptophan biosynthesis</keyword>
<name>A0A6C2YN15_9BACT</name>
<feature type="binding site" evidence="9">
    <location>
        <begin position="106"/>
        <end position="109"/>
    </location>
    <ligand>
        <name>5-phospho-alpha-D-ribose 1-diphosphate</name>
        <dbReference type="ChEBI" id="CHEBI:58017"/>
    </ligand>
</feature>
<evidence type="ECO:0000259" key="11">
    <source>
        <dbReference type="Pfam" id="PF02885"/>
    </source>
</evidence>
<evidence type="ECO:0000313" key="12">
    <source>
        <dbReference type="EMBL" id="VIP02767.1"/>
    </source>
</evidence>
<evidence type="ECO:0000256" key="8">
    <source>
        <dbReference type="ARBA" id="ARBA00061188"/>
    </source>
</evidence>
<feature type="binding site" evidence="9">
    <location>
        <position position="242"/>
    </location>
    <ligand>
        <name>Mg(2+)</name>
        <dbReference type="ChEBI" id="CHEBI:18420"/>
        <label>1</label>
    </ligand>
</feature>
<evidence type="ECO:0000256" key="6">
    <source>
        <dbReference type="ARBA" id="ARBA00023141"/>
    </source>
</evidence>
<feature type="domain" description="Glycosyl transferase family 3 N-terminal" evidence="11">
    <location>
        <begin position="34"/>
        <end position="81"/>
    </location>
</feature>
<comment type="catalytic activity">
    <reaction evidence="7 9">
        <text>N-(5-phospho-beta-D-ribosyl)anthranilate + diphosphate = 5-phospho-alpha-D-ribose 1-diphosphate + anthranilate</text>
        <dbReference type="Rhea" id="RHEA:11768"/>
        <dbReference type="ChEBI" id="CHEBI:16567"/>
        <dbReference type="ChEBI" id="CHEBI:18277"/>
        <dbReference type="ChEBI" id="CHEBI:33019"/>
        <dbReference type="ChEBI" id="CHEBI:58017"/>
        <dbReference type="EC" id="2.4.2.18"/>
    </reaction>
</comment>
<feature type="binding site" evidence="9">
    <location>
        <position position="241"/>
    </location>
    <ligand>
        <name>Mg(2+)</name>
        <dbReference type="ChEBI" id="CHEBI:18420"/>
        <label>2</label>
    </ligand>
</feature>
<dbReference type="InterPro" id="IPR000312">
    <property type="entry name" value="Glycosyl_Trfase_fam3"/>
</dbReference>
<dbReference type="InterPro" id="IPR035902">
    <property type="entry name" value="Nuc_phospho_transferase"/>
</dbReference>
<dbReference type="InParanoid" id="A0A6C2YN15"/>
<feature type="binding site" evidence="9">
    <location>
        <position position="96"/>
    </location>
    <ligand>
        <name>5-phospho-alpha-D-ribose 1-diphosphate</name>
        <dbReference type="ChEBI" id="CHEBI:58017"/>
    </ligand>
</feature>
<feature type="binding site" evidence="9">
    <location>
        <position position="108"/>
    </location>
    <ligand>
        <name>Mg(2+)</name>
        <dbReference type="ChEBI" id="CHEBI:18420"/>
        <label>1</label>
    </ligand>
</feature>
<dbReference type="SUPFAM" id="SSF47648">
    <property type="entry name" value="Nucleoside phosphorylase/phosphoribosyltransferase N-terminal domain"/>
    <property type="match status" value="1"/>
</dbReference>
<dbReference type="UniPathway" id="UPA00035">
    <property type="reaction ID" value="UER00041"/>
</dbReference>
<dbReference type="Proteomes" id="UP000464378">
    <property type="component" value="Chromosome"/>
</dbReference>
<evidence type="ECO:0000256" key="4">
    <source>
        <dbReference type="ARBA" id="ARBA00022679"/>
    </source>
</evidence>
<feature type="domain" description="Glycosyl transferase family 3" evidence="10">
    <location>
        <begin position="90"/>
        <end position="339"/>
    </location>
</feature>
<feature type="binding site" evidence="9">
    <location>
        <position position="104"/>
    </location>
    <ligand>
        <name>5-phospho-alpha-D-ribose 1-diphosphate</name>
        <dbReference type="ChEBI" id="CHEBI:58017"/>
    </ligand>
</feature>
<dbReference type="PANTHER" id="PTHR43285:SF2">
    <property type="entry name" value="ANTHRANILATE PHOSPHORIBOSYLTRANSFERASE"/>
    <property type="match status" value="1"/>
</dbReference>
<keyword evidence="4 9" id="KW-0808">Transferase</keyword>
<proteinExistence type="inferred from homology"/>
<evidence type="ECO:0000256" key="7">
    <source>
        <dbReference type="ARBA" id="ARBA00052328"/>
    </source>
</evidence>
<dbReference type="HAMAP" id="MF_00211">
    <property type="entry name" value="TrpD"/>
    <property type="match status" value="1"/>
</dbReference>